<proteinExistence type="predicted"/>
<dbReference type="InterPro" id="IPR024606">
    <property type="entry name" value="KIAA1549"/>
</dbReference>
<dbReference type="Pfam" id="PF12877">
    <property type="entry name" value="KIAA1549"/>
    <property type="match status" value="1"/>
</dbReference>
<dbReference type="PANTHER" id="PTHR21590:SF4">
    <property type="entry name" value="UPF0606 PROTEIN KIAA1549"/>
    <property type="match status" value="1"/>
</dbReference>
<name>A0A9D3LLD6_ANGAN</name>
<protein>
    <submittedName>
        <fullName evidence="2">Uncharacterized protein</fullName>
    </submittedName>
</protein>
<feature type="region of interest" description="Disordered" evidence="1">
    <location>
        <begin position="239"/>
        <end position="261"/>
    </location>
</feature>
<dbReference type="Proteomes" id="UP001044222">
    <property type="component" value="Chromosome 19"/>
</dbReference>
<dbReference type="EMBL" id="JAFIRN010000019">
    <property type="protein sequence ID" value="KAG5830343.1"/>
    <property type="molecule type" value="Genomic_DNA"/>
</dbReference>
<sequence length="412" mass="45155">MPTPSPGRPQLHSVRPAASRTAGGSSPHLRETALRPTASAATHATPALGLLPVPRRRQLPHPRRPGRRLLRGRHDAGRPPPDHGQKRRNSLRLVSRQNHPADDHHRRAFSCDPQGPLSAPPRQYLCNVTKLETYSVKVDLPPGSTVGFAKALIREVLKGEFNRSVELQVLKSPSDFVFRAVSGSVVYTAIAVINAIRQSARISSAGLAAMPVVAVPDYKFQVHSVLQFVPSHVDVRVCSSGERGEGPDHGLRRSAPAPNESTNFSVHILNVTTSAPRAQRQQRAPVDITFAVRDGGGGGGGDYLRGSDVSAHLRLLNMVEFSFYLGFPVLQIAEPFHYPELNVTQLLRSSWVRTVLLGVLDQRVNERTFQAKMERRLAQLLGEVLGLARRWKRATSVGNNSVQVNTLTTVCR</sequence>
<feature type="region of interest" description="Disordered" evidence="1">
    <location>
        <begin position="1"/>
        <end position="116"/>
    </location>
</feature>
<accession>A0A9D3LLD6</accession>
<comment type="caution">
    <text evidence="2">The sequence shown here is derived from an EMBL/GenBank/DDBJ whole genome shotgun (WGS) entry which is preliminary data.</text>
</comment>
<keyword evidence="3" id="KW-1185">Reference proteome</keyword>
<evidence type="ECO:0000313" key="2">
    <source>
        <dbReference type="EMBL" id="KAG5830343.1"/>
    </source>
</evidence>
<evidence type="ECO:0000313" key="3">
    <source>
        <dbReference type="Proteomes" id="UP001044222"/>
    </source>
</evidence>
<feature type="compositionally biased region" description="Basic and acidic residues" evidence="1">
    <location>
        <begin position="72"/>
        <end position="84"/>
    </location>
</feature>
<evidence type="ECO:0000256" key="1">
    <source>
        <dbReference type="SAM" id="MobiDB-lite"/>
    </source>
</evidence>
<reference evidence="2" key="1">
    <citation type="submission" date="2021-01" db="EMBL/GenBank/DDBJ databases">
        <title>A chromosome-scale assembly of European eel, Anguilla anguilla.</title>
        <authorList>
            <person name="Henkel C."/>
            <person name="Jong-Raadsen S.A."/>
            <person name="Dufour S."/>
            <person name="Weltzien F.-A."/>
            <person name="Palstra A.P."/>
            <person name="Pelster B."/>
            <person name="Spaink H.P."/>
            <person name="Van Den Thillart G.E."/>
            <person name="Jansen H."/>
            <person name="Zahm M."/>
            <person name="Klopp C."/>
            <person name="Cedric C."/>
            <person name="Louis A."/>
            <person name="Berthelot C."/>
            <person name="Parey E."/>
            <person name="Roest Crollius H."/>
            <person name="Montfort J."/>
            <person name="Robinson-Rechavi M."/>
            <person name="Bucao C."/>
            <person name="Bouchez O."/>
            <person name="Gislard M."/>
            <person name="Lluch J."/>
            <person name="Milhes M."/>
            <person name="Lampietro C."/>
            <person name="Lopez Roques C."/>
            <person name="Donnadieu C."/>
            <person name="Braasch I."/>
            <person name="Desvignes T."/>
            <person name="Postlethwait J."/>
            <person name="Bobe J."/>
            <person name="Guiguen Y."/>
            <person name="Dirks R."/>
        </authorList>
    </citation>
    <scope>NUCLEOTIDE SEQUENCE</scope>
    <source>
        <strain evidence="2">Tag_6206</strain>
        <tissue evidence="2">Liver</tissue>
    </source>
</reference>
<feature type="compositionally biased region" description="Basic residues" evidence="1">
    <location>
        <begin position="54"/>
        <end position="71"/>
    </location>
</feature>
<feature type="compositionally biased region" description="Low complexity" evidence="1">
    <location>
        <begin position="36"/>
        <end position="53"/>
    </location>
</feature>
<feature type="compositionally biased region" description="Basic and acidic residues" evidence="1">
    <location>
        <begin position="242"/>
        <end position="251"/>
    </location>
</feature>
<organism evidence="2 3">
    <name type="scientific">Anguilla anguilla</name>
    <name type="common">European freshwater eel</name>
    <name type="synonym">Muraena anguilla</name>
    <dbReference type="NCBI Taxonomy" id="7936"/>
    <lineage>
        <taxon>Eukaryota</taxon>
        <taxon>Metazoa</taxon>
        <taxon>Chordata</taxon>
        <taxon>Craniata</taxon>
        <taxon>Vertebrata</taxon>
        <taxon>Euteleostomi</taxon>
        <taxon>Actinopterygii</taxon>
        <taxon>Neopterygii</taxon>
        <taxon>Teleostei</taxon>
        <taxon>Anguilliformes</taxon>
        <taxon>Anguillidae</taxon>
        <taxon>Anguilla</taxon>
    </lineage>
</organism>
<gene>
    <name evidence="2" type="ORF">ANANG_G00309490</name>
</gene>
<dbReference type="PANTHER" id="PTHR21590">
    <property type="entry name" value="SEA DOMAIN-CONTAINING PROTEIN"/>
    <property type="match status" value="1"/>
</dbReference>
<dbReference type="AlphaFoldDB" id="A0A9D3LLD6"/>